<accession>A0A3B0YH66</accession>
<dbReference type="CDD" id="cd00483">
    <property type="entry name" value="HPPK"/>
    <property type="match status" value="1"/>
</dbReference>
<evidence type="ECO:0000256" key="7">
    <source>
        <dbReference type="ARBA" id="ARBA00022909"/>
    </source>
</evidence>
<reference evidence="10" key="1">
    <citation type="submission" date="2018-06" db="EMBL/GenBank/DDBJ databases">
        <authorList>
            <person name="Zhirakovskaya E."/>
        </authorList>
    </citation>
    <scope>NUCLEOTIDE SEQUENCE</scope>
</reference>
<keyword evidence="5 10" id="KW-0418">Kinase</keyword>
<dbReference type="GO" id="GO:0046654">
    <property type="term" value="P:tetrahydrofolate biosynthetic process"/>
    <property type="evidence" value="ECO:0007669"/>
    <property type="project" value="UniProtKB-UniPathway"/>
</dbReference>
<evidence type="ECO:0000256" key="3">
    <source>
        <dbReference type="ARBA" id="ARBA00022679"/>
    </source>
</evidence>
<dbReference type="Gene3D" id="3.30.70.560">
    <property type="entry name" value="7,8-Dihydro-6-hydroxymethylpterin-pyrophosphokinase HPPK"/>
    <property type="match status" value="1"/>
</dbReference>
<dbReference type="SUPFAM" id="SSF55083">
    <property type="entry name" value="6-hydroxymethyl-7,8-dihydropterin pyrophosphokinase, HPPK"/>
    <property type="match status" value="1"/>
</dbReference>
<name>A0A3B0YH66_9ZZZZ</name>
<feature type="region of interest" description="Disordered" evidence="8">
    <location>
        <begin position="149"/>
        <end position="170"/>
    </location>
</feature>
<dbReference type="InterPro" id="IPR000550">
    <property type="entry name" value="Hppk"/>
</dbReference>
<dbReference type="PANTHER" id="PTHR43071">
    <property type="entry name" value="2-AMINO-4-HYDROXY-6-HYDROXYMETHYLDIHYDROPTERIDINE PYROPHOSPHOKINASE"/>
    <property type="match status" value="1"/>
</dbReference>
<keyword evidence="6" id="KW-0067">ATP-binding</keyword>
<proteinExistence type="predicted"/>
<evidence type="ECO:0000313" key="10">
    <source>
        <dbReference type="EMBL" id="VAW75483.1"/>
    </source>
</evidence>
<organism evidence="10">
    <name type="scientific">hydrothermal vent metagenome</name>
    <dbReference type="NCBI Taxonomy" id="652676"/>
    <lineage>
        <taxon>unclassified sequences</taxon>
        <taxon>metagenomes</taxon>
        <taxon>ecological metagenomes</taxon>
    </lineage>
</organism>
<dbReference type="EC" id="2.7.6.3" evidence="2"/>
<dbReference type="GO" id="GO:0003848">
    <property type="term" value="F:2-amino-4-hydroxy-6-hydroxymethyldihydropteridine diphosphokinase activity"/>
    <property type="evidence" value="ECO:0007669"/>
    <property type="project" value="UniProtKB-EC"/>
</dbReference>
<dbReference type="AlphaFoldDB" id="A0A3B0YH66"/>
<evidence type="ECO:0000256" key="4">
    <source>
        <dbReference type="ARBA" id="ARBA00022741"/>
    </source>
</evidence>
<evidence type="ECO:0000256" key="2">
    <source>
        <dbReference type="ARBA" id="ARBA00013253"/>
    </source>
</evidence>
<keyword evidence="7" id="KW-0289">Folate biosynthesis</keyword>
<evidence type="ECO:0000256" key="6">
    <source>
        <dbReference type="ARBA" id="ARBA00022840"/>
    </source>
</evidence>
<dbReference type="NCBIfam" id="TIGR01498">
    <property type="entry name" value="folK"/>
    <property type="match status" value="1"/>
</dbReference>
<evidence type="ECO:0000256" key="1">
    <source>
        <dbReference type="ARBA" id="ARBA00005051"/>
    </source>
</evidence>
<dbReference type="InterPro" id="IPR035907">
    <property type="entry name" value="Hppk_sf"/>
</dbReference>
<dbReference type="PANTHER" id="PTHR43071:SF2">
    <property type="entry name" value="2-AMINO-4-HYDROXY-6-HYDROXYMETHYLDIHYDROPTERIDINE PYROPHOSPHOKINASE"/>
    <property type="match status" value="1"/>
</dbReference>
<comment type="pathway">
    <text evidence="1">Cofactor biosynthesis; tetrahydrofolate biosynthesis; 2-amino-4-hydroxy-6-hydroxymethyl-7,8-dihydropteridine diphosphate from 7,8-dihydroneopterin triphosphate: step 4/4.</text>
</comment>
<protein>
    <recommendedName>
        <fullName evidence="2">2-amino-4-hydroxy-6-hydroxymethyldihydropteridine diphosphokinase</fullName>
        <ecNumber evidence="2">2.7.6.3</ecNumber>
    </recommendedName>
</protein>
<evidence type="ECO:0000256" key="5">
    <source>
        <dbReference type="ARBA" id="ARBA00022777"/>
    </source>
</evidence>
<gene>
    <name evidence="10" type="ORF">MNBD_GAMMA12-916</name>
</gene>
<keyword evidence="3 10" id="KW-0808">Transferase</keyword>
<dbReference type="GO" id="GO:0005524">
    <property type="term" value="F:ATP binding"/>
    <property type="evidence" value="ECO:0007669"/>
    <property type="project" value="UniProtKB-KW"/>
</dbReference>
<dbReference type="GO" id="GO:0016301">
    <property type="term" value="F:kinase activity"/>
    <property type="evidence" value="ECO:0007669"/>
    <property type="project" value="UniProtKB-KW"/>
</dbReference>
<dbReference type="GO" id="GO:0046656">
    <property type="term" value="P:folic acid biosynthetic process"/>
    <property type="evidence" value="ECO:0007669"/>
    <property type="project" value="UniProtKB-KW"/>
</dbReference>
<dbReference type="EMBL" id="UOFL01000083">
    <property type="protein sequence ID" value="VAW75483.1"/>
    <property type="molecule type" value="Genomic_DNA"/>
</dbReference>
<evidence type="ECO:0000256" key="8">
    <source>
        <dbReference type="SAM" id="MobiDB-lite"/>
    </source>
</evidence>
<dbReference type="UniPathway" id="UPA00077">
    <property type="reaction ID" value="UER00155"/>
</dbReference>
<keyword evidence="4" id="KW-0547">Nucleotide-binding</keyword>
<evidence type="ECO:0000259" key="9">
    <source>
        <dbReference type="Pfam" id="PF01288"/>
    </source>
</evidence>
<sequence length="170" mass="19079">MARVYVSIGSNIDRSKNISQCLKALQAHYGDLILSTTWENSAVGFTGTAFFNLVAGLETTELPEQLAKRLRLIETQQGRDRSSERFSSRTLDIDLLLYDQEIIDSGGLQIPRNEITRYAFVLKPLAEIYPEGVHPVLGTTYADMWQSLEKSGQGSKDDSMVPVEEFPARY</sequence>
<feature type="domain" description="7,8-dihydro-6-hydroxymethylpterin-pyrophosphokinase" evidence="9">
    <location>
        <begin position="5"/>
        <end position="130"/>
    </location>
</feature>
<dbReference type="Pfam" id="PF01288">
    <property type="entry name" value="HPPK"/>
    <property type="match status" value="1"/>
</dbReference>